<accession>A0A6J4VU74</accession>
<evidence type="ECO:0000313" key="1">
    <source>
        <dbReference type="EMBL" id="CAA9588079.1"/>
    </source>
</evidence>
<protein>
    <submittedName>
        <fullName evidence="1">Uncharacterized protein</fullName>
    </submittedName>
</protein>
<dbReference type="AlphaFoldDB" id="A0A6J4VU74"/>
<name>A0A6J4VU74_9CYAN</name>
<dbReference type="EMBL" id="CADCWO010000224">
    <property type="protein sequence ID" value="CAA9588079.1"/>
    <property type="molecule type" value="Genomic_DNA"/>
</dbReference>
<proteinExistence type="predicted"/>
<gene>
    <name evidence="1" type="ORF">AVDCRST_MAG81-4312</name>
</gene>
<sequence length="43" mass="4999">MAEERRQLPSLLQAGLHSSLVSQMLSVQDYYWERGLVNTQSYL</sequence>
<organism evidence="1">
    <name type="scientific">uncultured Synechococcales cyanobacterium</name>
    <dbReference type="NCBI Taxonomy" id="1936017"/>
    <lineage>
        <taxon>Bacteria</taxon>
        <taxon>Bacillati</taxon>
        <taxon>Cyanobacteriota</taxon>
        <taxon>Cyanophyceae</taxon>
        <taxon>Synechococcales</taxon>
        <taxon>environmental samples</taxon>
    </lineage>
</organism>
<reference evidence="1" key="1">
    <citation type="submission" date="2020-02" db="EMBL/GenBank/DDBJ databases">
        <authorList>
            <person name="Meier V. D."/>
        </authorList>
    </citation>
    <scope>NUCLEOTIDE SEQUENCE</scope>
    <source>
        <strain evidence="1">AVDCRST_MAG81</strain>
    </source>
</reference>